<dbReference type="SMART" id="SM00448">
    <property type="entry name" value="REC"/>
    <property type="match status" value="1"/>
</dbReference>
<reference evidence="4" key="1">
    <citation type="journal article" date="2019" name="Int. J. Syst. Evol. Microbiol.">
        <title>The Global Catalogue of Microorganisms (GCM) 10K type strain sequencing project: providing services to taxonomists for standard genome sequencing and annotation.</title>
        <authorList>
            <consortium name="The Broad Institute Genomics Platform"/>
            <consortium name="The Broad Institute Genome Sequencing Center for Infectious Disease"/>
            <person name="Wu L."/>
            <person name="Ma J."/>
        </authorList>
    </citation>
    <scope>NUCLEOTIDE SEQUENCE [LARGE SCALE GENOMIC DNA]</scope>
    <source>
        <strain evidence="4">JCM 19134</strain>
    </source>
</reference>
<dbReference type="InterPro" id="IPR011006">
    <property type="entry name" value="CheY-like_superfamily"/>
</dbReference>
<evidence type="ECO:0000313" key="4">
    <source>
        <dbReference type="Proteomes" id="UP001409585"/>
    </source>
</evidence>
<dbReference type="PANTHER" id="PTHR44520:SF2">
    <property type="entry name" value="RESPONSE REGULATOR RCP1"/>
    <property type="match status" value="1"/>
</dbReference>
<dbReference type="AlphaFoldDB" id="A0AAV3U885"/>
<protein>
    <submittedName>
        <fullName evidence="3">Response regulator</fullName>
    </submittedName>
</protein>
<organism evidence="3 4">
    <name type="scientific">Halioxenophilus aromaticivorans</name>
    <dbReference type="NCBI Taxonomy" id="1306992"/>
    <lineage>
        <taxon>Bacteria</taxon>
        <taxon>Pseudomonadati</taxon>
        <taxon>Pseudomonadota</taxon>
        <taxon>Gammaproteobacteria</taxon>
        <taxon>Alteromonadales</taxon>
        <taxon>Alteromonadaceae</taxon>
        <taxon>Halioxenophilus</taxon>
    </lineage>
</organism>
<gene>
    <name evidence="3" type="ORF">GCM10025791_40360</name>
</gene>
<dbReference type="InterPro" id="IPR001789">
    <property type="entry name" value="Sig_transdc_resp-reg_receiver"/>
</dbReference>
<sequence>MTNELQRRLLIAEDDPDDQLLISDALQEAGIPARNVQFFDDGRALLDYLEQRIDFNGVVLMDLNMPRMDGREALKTLKRSPRLRHIPVMVLTTSSSDADVHLTYATGGNTFFTKPTHFDELVKIMSLVKRYWVEQARLAKPPEM</sequence>
<feature type="domain" description="Response regulatory" evidence="2">
    <location>
        <begin position="8"/>
        <end position="129"/>
    </location>
</feature>
<dbReference type="Gene3D" id="3.40.50.2300">
    <property type="match status" value="1"/>
</dbReference>
<accession>A0AAV3U885</accession>
<dbReference type="SUPFAM" id="SSF52172">
    <property type="entry name" value="CheY-like"/>
    <property type="match status" value="1"/>
</dbReference>
<dbReference type="RefSeq" id="WP_345426650.1">
    <property type="nucleotide sequence ID" value="NZ_AP031496.1"/>
</dbReference>
<feature type="modified residue" description="4-aspartylphosphate" evidence="1">
    <location>
        <position position="62"/>
    </location>
</feature>
<proteinExistence type="predicted"/>
<name>A0AAV3U885_9ALTE</name>
<dbReference type="CDD" id="cd17557">
    <property type="entry name" value="REC_Rcp-like"/>
    <property type="match status" value="1"/>
</dbReference>
<dbReference type="Pfam" id="PF00072">
    <property type="entry name" value="Response_reg"/>
    <property type="match status" value="1"/>
</dbReference>
<keyword evidence="4" id="KW-1185">Reference proteome</keyword>
<evidence type="ECO:0000313" key="3">
    <source>
        <dbReference type="EMBL" id="GAA4956055.1"/>
    </source>
</evidence>
<evidence type="ECO:0000259" key="2">
    <source>
        <dbReference type="PROSITE" id="PS50110"/>
    </source>
</evidence>
<dbReference type="GO" id="GO:0000160">
    <property type="term" value="P:phosphorelay signal transduction system"/>
    <property type="evidence" value="ECO:0007669"/>
    <property type="project" value="InterPro"/>
</dbReference>
<dbReference type="InterPro" id="IPR052893">
    <property type="entry name" value="TCS_response_regulator"/>
</dbReference>
<dbReference type="PANTHER" id="PTHR44520">
    <property type="entry name" value="RESPONSE REGULATOR RCP1-RELATED"/>
    <property type="match status" value="1"/>
</dbReference>
<evidence type="ECO:0000256" key="1">
    <source>
        <dbReference type="PROSITE-ProRule" id="PRU00169"/>
    </source>
</evidence>
<dbReference type="PROSITE" id="PS50110">
    <property type="entry name" value="RESPONSE_REGULATORY"/>
    <property type="match status" value="1"/>
</dbReference>
<comment type="caution">
    <text evidence="3">The sequence shown here is derived from an EMBL/GenBank/DDBJ whole genome shotgun (WGS) entry which is preliminary data.</text>
</comment>
<dbReference type="Proteomes" id="UP001409585">
    <property type="component" value="Unassembled WGS sequence"/>
</dbReference>
<dbReference type="EMBL" id="BAABLX010000072">
    <property type="protein sequence ID" value="GAA4956055.1"/>
    <property type="molecule type" value="Genomic_DNA"/>
</dbReference>
<keyword evidence="1" id="KW-0597">Phosphoprotein</keyword>